<dbReference type="PROSITE" id="PS51450">
    <property type="entry name" value="LRR"/>
    <property type="match status" value="3"/>
</dbReference>
<dbReference type="Pfam" id="PF00560">
    <property type="entry name" value="LRR_1"/>
    <property type="match status" value="4"/>
</dbReference>
<evidence type="ECO:0000256" key="9">
    <source>
        <dbReference type="ARBA" id="ARBA00023170"/>
    </source>
</evidence>
<comment type="subcellular location">
    <subcellularLocation>
        <location evidence="1">Cell membrane</location>
        <topology evidence="1">Single-pass membrane protein</topology>
    </subcellularLocation>
    <subcellularLocation>
        <location evidence="2">Membrane</location>
        <topology evidence="2">Single-pass type I membrane protein</topology>
    </subcellularLocation>
</comment>
<dbReference type="Proteomes" id="UP001174677">
    <property type="component" value="Chromosome 13"/>
</dbReference>
<feature type="transmembrane region" description="Helical" evidence="11">
    <location>
        <begin position="972"/>
        <end position="989"/>
    </location>
</feature>
<dbReference type="EMBL" id="JARPOI010000013">
    <property type="protein sequence ID" value="KAJ9162638.1"/>
    <property type="molecule type" value="Genomic_DNA"/>
</dbReference>
<evidence type="ECO:0000256" key="6">
    <source>
        <dbReference type="ARBA" id="ARBA00022737"/>
    </source>
</evidence>
<dbReference type="PANTHER" id="PTHR27000">
    <property type="entry name" value="LEUCINE-RICH REPEAT RECEPTOR-LIKE PROTEIN KINASE FAMILY PROTEIN-RELATED"/>
    <property type="match status" value="1"/>
</dbReference>
<dbReference type="InterPro" id="IPR013210">
    <property type="entry name" value="LRR_N_plant-typ"/>
</dbReference>
<dbReference type="PRINTS" id="PR00019">
    <property type="entry name" value="LEURICHRPT"/>
</dbReference>
<keyword evidence="8 11" id="KW-0472">Membrane</keyword>
<keyword evidence="4 11" id="KW-0812">Transmembrane</keyword>
<evidence type="ECO:0000256" key="2">
    <source>
        <dbReference type="ARBA" id="ARBA00004479"/>
    </source>
</evidence>
<feature type="signal peptide" evidence="12">
    <location>
        <begin position="1"/>
        <end position="19"/>
    </location>
</feature>
<dbReference type="Pfam" id="PF08263">
    <property type="entry name" value="LRRNT_2"/>
    <property type="match status" value="1"/>
</dbReference>
<keyword evidence="9" id="KW-0675">Receptor</keyword>
<protein>
    <recommendedName>
        <fullName evidence="13">Leucine-rich repeat-containing N-terminal plant-type domain-containing protein</fullName>
    </recommendedName>
</protein>
<evidence type="ECO:0000256" key="7">
    <source>
        <dbReference type="ARBA" id="ARBA00022989"/>
    </source>
</evidence>
<evidence type="ECO:0000256" key="1">
    <source>
        <dbReference type="ARBA" id="ARBA00004162"/>
    </source>
</evidence>
<dbReference type="InterPro" id="IPR003591">
    <property type="entry name" value="Leu-rich_rpt_typical-subtyp"/>
</dbReference>
<sequence>MRLIKQLLVALVIASLLEGWWSCDGCFENERNALLQLKASFNYPEYMSLSSWGLYTDDCCKWENIHCSSTTGRVSKLSIWRDYLAFEWCFNASLFLPFQELTSLSLRRNYIIDCVENEGFEKLQRLSELEFLDLESNLFNNKSIVSSIGHLSLLKSLNLANNGLESVTDIQELDALGNLKVLSLRLNQITKVVDSRDVKIIRNLSSLFLDDNGSIQLELLGAYPFLKTLSLKFNSFKGRIFAQGLPNFKNLEHLDLTSSTLNNSFLKDIEKMPSLKILLLSFCQLNGTIPAAKGLCELKLLQKLDMSNNDLRGTLPLCLANLTSLQLLDLSSNHFIGNISLSPLGTLTSMHTLQLSSNLFRIPISLLPFFNHSKLKHLNCHENEIYADIDVPTLTPKFQLRTLDLSGQGDGGVFPKFFYYQHKLEYVDMSNIKMKGEFPHWLIRNNTKLYILLLANCSLSGPLQLPIHSHVYFSDLDISDNYFNGSIPTEIRVCFPSLNSLDLSGNGLTGGIPSSFGKMSQLTELDLSGNGLTGGIPSSFGKMSQLTELDLSNNHLSGIIPQELIVGCSSLSELILSNNSLHGQIFPKQANCEELIRLLLDGNQFNQSIPFSIINCTRLEVLDVRDNHLFGSIPSWIGNMTSLQILDLSKNNFFGNLPSSFCPPSICEVYLSRNRLQGPLMNAFYNCPSLMILDLGHNNFTRRIPEWIGNFSALTYLLLGYNNLEGKIPIQLCNLTQLRLVDLSNNNLFGHVPPCISIDSNWVRGIQDVDDSFRPYIREQPLEFTTKRISYYFRGRVLKHISGLDLSCNNLTGKIPAELGNLSMIQVLNLSHNSLTGLIPQSFLNLKQIESLDLSYNNLNGKIPQLTQLHWLAVFSVAHNNLSGQTPEMVAQFATFDNSSYEGNPFLCGPPLSKSCFASSMPGVSAKDKKDHKRDDGFMDMDAFYVSFLISYAIVLLTIAAILYVNPYWRRAWFYMIELSLTNFYYFLVDNIPFLFRCY</sequence>
<dbReference type="InterPro" id="IPR032675">
    <property type="entry name" value="LRR_dom_sf"/>
</dbReference>
<dbReference type="SUPFAM" id="SSF52047">
    <property type="entry name" value="RNI-like"/>
    <property type="match status" value="1"/>
</dbReference>
<reference evidence="14" key="1">
    <citation type="journal article" date="2023" name="Plant Biotechnol. J.">
        <title>Chromosome-level wild Hevea brasiliensis genome provides new tools for genomic-assisted breeding and valuable loci to elevate rubber yield.</title>
        <authorList>
            <person name="Cheng H."/>
            <person name="Song X."/>
            <person name="Hu Y."/>
            <person name="Wu T."/>
            <person name="Yang Q."/>
            <person name="An Z."/>
            <person name="Feng S."/>
            <person name="Deng Z."/>
            <person name="Wu W."/>
            <person name="Zeng X."/>
            <person name="Tu M."/>
            <person name="Wang X."/>
            <person name="Huang H."/>
        </authorList>
    </citation>
    <scope>NUCLEOTIDE SEQUENCE</scope>
    <source>
        <strain evidence="14">MT/VB/25A 57/8</strain>
    </source>
</reference>
<name>A0ABQ9L7R3_HEVBR</name>
<evidence type="ECO:0000256" key="10">
    <source>
        <dbReference type="ARBA" id="ARBA00023180"/>
    </source>
</evidence>
<keyword evidence="7 11" id="KW-1133">Transmembrane helix</keyword>
<keyword evidence="3" id="KW-0433">Leucine-rich repeat</keyword>
<keyword evidence="15" id="KW-1185">Reference proteome</keyword>
<evidence type="ECO:0000256" key="8">
    <source>
        <dbReference type="ARBA" id="ARBA00023136"/>
    </source>
</evidence>
<evidence type="ECO:0000256" key="5">
    <source>
        <dbReference type="ARBA" id="ARBA00022729"/>
    </source>
</evidence>
<keyword evidence="6" id="KW-0677">Repeat</keyword>
<keyword evidence="10" id="KW-0325">Glycoprotein</keyword>
<dbReference type="PANTHER" id="PTHR27000:SF757">
    <property type="entry name" value="(WILD MALAYSIAN BANANA) HYPOTHETICAL PROTEIN"/>
    <property type="match status" value="1"/>
</dbReference>
<evidence type="ECO:0000313" key="14">
    <source>
        <dbReference type="EMBL" id="KAJ9162638.1"/>
    </source>
</evidence>
<dbReference type="Pfam" id="PF13855">
    <property type="entry name" value="LRR_8"/>
    <property type="match status" value="3"/>
</dbReference>
<feature type="chain" id="PRO_5046300980" description="Leucine-rich repeat-containing N-terminal plant-type domain-containing protein" evidence="12">
    <location>
        <begin position="20"/>
        <end position="999"/>
    </location>
</feature>
<evidence type="ECO:0000256" key="12">
    <source>
        <dbReference type="SAM" id="SignalP"/>
    </source>
</evidence>
<evidence type="ECO:0000256" key="3">
    <source>
        <dbReference type="ARBA" id="ARBA00022614"/>
    </source>
</evidence>
<evidence type="ECO:0000313" key="15">
    <source>
        <dbReference type="Proteomes" id="UP001174677"/>
    </source>
</evidence>
<accession>A0ABQ9L7R3</accession>
<proteinExistence type="predicted"/>
<dbReference type="Gene3D" id="3.80.10.10">
    <property type="entry name" value="Ribonuclease Inhibitor"/>
    <property type="match status" value="3"/>
</dbReference>
<gene>
    <name evidence="14" type="ORF">P3X46_022397</name>
</gene>
<feature type="transmembrane region" description="Helical" evidence="11">
    <location>
        <begin position="943"/>
        <end position="965"/>
    </location>
</feature>
<evidence type="ECO:0000256" key="11">
    <source>
        <dbReference type="SAM" id="Phobius"/>
    </source>
</evidence>
<organism evidence="14 15">
    <name type="scientific">Hevea brasiliensis</name>
    <name type="common">Para rubber tree</name>
    <name type="synonym">Siphonia brasiliensis</name>
    <dbReference type="NCBI Taxonomy" id="3981"/>
    <lineage>
        <taxon>Eukaryota</taxon>
        <taxon>Viridiplantae</taxon>
        <taxon>Streptophyta</taxon>
        <taxon>Embryophyta</taxon>
        <taxon>Tracheophyta</taxon>
        <taxon>Spermatophyta</taxon>
        <taxon>Magnoliopsida</taxon>
        <taxon>eudicotyledons</taxon>
        <taxon>Gunneridae</taxon>
        <taxon>Pentapetalae</taxon>
        <taxon>rosids</taxon>
        <taxon>fabids</taxon>
        <taxon>Malpighiales</taxon>
        <taxon>Euphorbiaceae</taxon>
        <taxon>Crotonoideae</taxon>
        <taxon>Micrandreae</taxon>
        <taxon>Hevea</taxon>
    </lineage>
</organism>
<dbReference type="InterPro" id="IPR001611">
    <property type="entry name" value="Leu-rich_rpt"/>
</dbReference>
<evidence type="ECO:0000256" key="4">
    <source>
        <dbReference type="ARBA" id="ARBA00022692"/>
    </source>
</evidence>
<keyword evidence="5 12" id="KW-0732">Signal</keyword>
<dbReference type="SMART" id="SM00369">
    <property type="entry name" value="LRR_TYP"/>
    <property type="match status" value="12"/>
</dbReference>
<comment type="caution">
    <text evidence="14">The sequence shown here is derived from an EMBL/GenBank/DDBJ whole genome shotgun (WGS) entry which is preliminary data.</text>
</comment>
<evidence type="ECO:0000259" key="13">
    <source>
        <dbReference type="Pfam" id="PF08263"/>
    </source>
</evidence>
<feature type="domain" description="Leucine-rich repeat-containing N-terminal plant-type" evidence="13">
    <location>
        <begin position="29"/>
        <end position="68"/>
    </location>
</feature>
<dbReference type="SUPFAM" id="SSF52058">
    <property type="entry name" value="L domain-like"/>
    <property type="match status" value="2"/>
</dbReference>